<feature type="transmembrane region" description="Helical" evidence="7">
    <location>
        <begin position="86"/>
        <end position="103"/>
    </location>
</feature>
<feature type="transmembrane region" description="Helical" evidence="7">
    <location>
        <begin position="367"/>
        <end position="392"/>
    </location>
</feature>
<sequence length="422" mass="45751">MKASIRLLNKRRFLPLFVTQTLGAFNDNLFRTVVVLVATYGIYSNPQMETRFSAIATGIFIIPFFLFSALAGQLADTHDKARIIRIVKIAEIGIMITGAIGLWGHSIPLMLIAVFAMGIHSTFSGPIKYAILPQHLKEDEVLGGTGLVEAGSYLAILGGTVVAGFVNSETAGLVILSMALLGCYASKHIPEAQAEKEGEPIDHHIFRASFRLISATMHIPRLFLAICSISFFWAIGSVLIIQFPPLVKNLFYADKQVASLFLAIFSVGVAIGSLLINRLLCGKVSARYAPGSVLAMGASVLWFDWVIQRWHNIPVHRFFSVPEFIHQPGVELVFIALLAVAITGGMFVVPLYAFLTTTVEKDHTARTVAANNIMTSGAMVLGGFSAAVASNIGFSTSQILWAVATMCCVAAWLSWKLHCSCD</sequence>
<keyword evidence="4 7" id="KW-0812">Transmembrane</keyword>
<dbReference type="AlphaFoldDB" id="A0A542VZ82"/>
<evidence type="ECO:0000256" key="7">
    <source>
        <dbReference type="SAM" id="Phobius"/>
    </source>
</evidence>
<dbReference type="Gene3D" id="1.20.1250.20">
    <property type="entry name" value="MFS general substrate transporter like domains"/>
    <property type="match status" value="1"/>
</dbReference>
<dbReference type="InterPro" id="IPR036259">
    <property type="entry name" value="MFS_trans_sf"/>
</dbReference>
<evidence type="ECO:0000256" key="4">
    <source>
        <dbReference type="ARBA" id="ARBA00022692"/>
    </source>
</evidence>
<protein>
    <submittedName>
        <fullName evidence="8">MFS transporter</fullName>
    </submittedName>
</protein>
<feature type="transmembrane region" description="Helical" evidence="7">
    <location>
        <begin position="21"/>
        <end position="43"/>
    </location>
</feature>
<reference evidence="8 9" key="1">
    <citation type="submission" date="2019-06" db="EMBL/GenBank/DDBJ databases">
        <title>Genome sequencing of Zymomonas mobilis strains for genetic engineering and biofuel applications.</title>
        <authorList>
            <person name="Teravest M."/>
        </authorList>
    </citation>
    <scope>NUCLEOTIDE SEQUENCE [LARGE SCALE GENOMIC DNA]</scope>
    <source>
        <strain evidence="8 9">AN0101</strain>
    </source>
</reference>
<dbReference type="Pfam" id="PF07690">
    <property type="entry name" value="MFS_1"/>
    <property type="match status" value="1"/>
</dbReference>
<evidence type="ECO:0000256" key="5">
    <source>
        <dbReference type="ARBA" id="ARBA00022989"/>
    </source>
</evidence>
<evidence type="ECO:0000256" key="6">
    <source>
        <dbReference type="ARBA" id="ARBA00023136"/>
    </source>
</evidence>
<evidence type="ECO:0000256" key="3">
    <source>
        <dbReference type="ARBA" id="ARBA00022475"/>
    </source>
</evidence>
<dbReference type="OrthoDB" id="9803968at2"/>
<evidence type="ECO:0000256" key="1">
    <source>
        <dbReference type="ARBA" id="ARBA00004651"/>
    </source>
</evidence>
<gene>
    <name evidence="8" type="ORF">FBY58_0174</name>
</gene>
<evidence type="ECO:0000313" key="8">
    <source>
        <dbReference type="EMBL" id="TQL16638.1"/>
    </source>
</evidence>
<feature type="transmembrane region" description="Helical" evidence="7">
    <location>
        <begin position="256"/>
        <end position="276"/>
    </location>
</feature>
<dbReference type="GO" id="GO:0022857">
    <property type="term" value="F:transmembrane transporter activity"/>
    <property type="evidence" value="ECO:0007669"/>
    <property type="project" value="InterPro"/>
</dbReference>
<evidence type="ECO:0000313" key="9">
    <source>
        <dbReference type="Proteomes" id="UP000316887"/>
    </source>
</evidence>
<feature type="transmembrane region" description="Helical" evidence="7">
    <location>
        <begin position="55"/>
        <end position="74"/>
    </location>
</feature>
<dbReference type="GO" id="GO:0005886">
    <property type="term" value="C:plasma membrane"/>
    <property type="evidence" value="ECO:0007669"/>
    <property type="project" value="UniProtKB-SubCell"/>
</dbReference>
<dbReference type="SUPFAM" id="SSF103473">
    <property type="entry name" value="MFS general substrate transporter"/>
    <property type="match status" value="1"/>
</dbReference>
<dbReference type="RefSeq" id="WP_141919029.1">
    <property type="nucleotide sequence ID" value="NZ_VFOF01000001.1"/>
</dbReference>
<evidence type="ECO:0000256" key="2">
    <source>
        <dbReference type="ARBA" id="ARBA00022448"/>
    </source>
</evidence>
<name>A0A542VZ82_ZYMMB</name>
<feature type="transmembrane region" description="Helical" evidence="7">
    <location>
        <begin position="288"/>
        <end position="307"/>
    </location>
</feature>
<feature type="transmembrane region" description="Helical" evidence="7">
    <location>
        <begin position="222"/>
        <end position="244"/>
    </location>
</feature>
<proteinExistence type="predicted"/>
<dbReference type="PANTHER" id="PTHR43266:SF2">
    <property type="entry name" value="MAJOR FACILITATOR SUPERFAMILY (MFS) PROFILE DOMAIN-CONTAINING PROTEIN"/>
    <property type="match status" value="1"/>
</dbReference>
<dbReference type="PANTHER" id="PTHR43266">
    <property type="entry name" value="MACROLIDE-EFFLUX PROTEIN"/>
    <property type="match status" value="1"/>
</dbReference>
<keyword evidence="5 7" id="KW-1133">Transmembrane helix</keyword>
<keyword evidence="6 7" id="KW-0472">Membrane</keyword>
<keyword evidence="3" id="KW-1003">Cell membrane</keyword>
<comment type="subcellular location">
    <subcellularLocation>
        <location evidence="1">Cell membrane</location>
        <topology evidence="1">Multi-pass membrane protein</topology>
    </subcellularLocation>
</comment>
<organism evidence="8 9">
    <name type="scientific">Zymomonas mobilis</name>
    <dbReference type="NCBI Taxonomy" id="542"/>
    <lineage>
        <taxon>Bacteria</taxon>
        <taxon>Pseudomonadati</taxon>
        <taxon>Pseudomonadota</taxon>
        <taxon>Alphaproteobacteria</taxon>
        <taxon>Sphingomonadales</taxon>
        <taxon>Zymomonadaceae</taxon>
        <taxon>Zymomonas</taxon>
    </lineage>
</organism>
<feature type="transmembrane region" description="Helical" evidence="7">
    <location>
        <begin position="398"/>
        <end position="415"/>
    </location>
</feature>
<dbReference type="CDD" id="cd06173">
    <property type="entry name" value="MFS_MefA_like"/>
    <property type="match status" value="1"/>
</dbReference>
<feature type="transmembrane region" description="Helical" evidence="7">
    <location>
        <begin position="332"/>
        <end position="355"/>
    </location>
</feature>
<dbReference type="Proteomes" id="UP000316887">
    <property type="component" value="Unassembled WGS sequence"/>
</dbReference>
<accession>A0A542VZ82</accession>
<dbReference type="EMBL" id="VFOF01000001">
    <property type="protein sequence ID" value="TQL16638.1"/>
    <property type="molecule type" value="Genomic_DNA"/>
</dbReference>
<comment type="caution">
    <text evidence="8">The sequence shown here is derived from an EMBL/GenBank/DDBJ whole genome shotgun (WGS) entry which is preliminary data.</text>
</comment>
<dbReference type="InterPro" id="IPR011701">
    <property type="entry name" value="MFS"/>
</dbReference>
<keyword evidence="2" id="KW-0813">Transport</keyword>